<evidence type="ECO:0000313" key="2">
    <source>
        <dbReference type="EMBL" id="KAK3764998.1"/>
    </source>
</evidence>
<evidence type="ECO:0000313" key="3">
    <source>
        <dbReference type="Proteomes" id="UP001283361"/>
    </source>
</evidence>
<sequence>MAPPNNYEEVSFAPAPPSPRRSATHRRNLPHAPSCNRCFRREKSRCRLRRLSNILPIHGPLDNLSLPAPAASFTQARPLHKVKECVTLTFEFTMYIIGSNQRNSRGRQPKAIMQQMHTVWEDCPSS</sequence>
<dbReference type="Proteomes" id="UP001283361">
    <property type="component" value="Unassembled WGS sequence"/>
</dbReference>
<comment type="caution">
    <text evidence="2">The sequence shown here is derived from an EMBL/GenBank/DDBJ whole genome shotgun (WGS) entry which is preliminary data.</text>
</comment>
<dbReference type="EMBL" id="JAWDGP010004362">
    <property type="protein sequence ID" value="KAK3764998.1"/>
    <property type="molecule type" value="Genomic_DNA"/>
</dbReference>
<reference evidence="2" key="1">
    <citation type="journal article" date="2023" name="G3 (Bethesda)">
        <title>A reference genome for the long-term kleptoplast-retaining sea slug Elysia crispata morphotype clarki.</title>
        <authorList>
            <person name="Eastman K.E."/>
            <person name="Pendleton A.L."/>
            <person name="Shaikh M.A."/>
            <person name="Suttiyut T."/>
            <person name="Ogas R."/>
            <person name="Tomko P."/>
            <person name="Gavelis G."/>
            <person name="Widhalm J.R."/>
            <person name="Wisecaver J.H."/>
        </authorList>
    </citation>
    <scope>NUCLEOTIDE SEQUENCE</scope>
    <source>
        <strain evidence="2">ECLA1</strain>
    </source>
</reference>
<feature type="region of interest" description="Disordered" evidence="1">
    <location>
        <begin position="1"/>
        <end position="33"/>
    </location>
</feature>
<name>A0AAE1DD37_9GAST</name>
<protein>
    <submittedName>
        <fullName evidence="2">Uncharacterized protein</fullName>
    </submittedName>
</protein>
<gene>
    <name evidence="2" type="ORF">RRG08_011085</name>
</gene>
<proteinExistence type="predicted"/>
<evidence type="ECO:0000256" key="1">
    <source>
        <dbReference type="SAM" id="MobiDB-lite"/>
    </source>
</evidence>
<dbReference type="AlphaFoldDB" id="A0AAE1DD37"/>
<accession>A0AAE1DD37</accession>
<keyword evidence="3" id="KW-1185">Reference proteome</keyword>
<organism evidence="2 3">
    <name type="scientific">Elysia crispata</name>
    <name type="common">lettuce slug</name>
    <dbReference type="NCBI Taxonomy" id="231223"/>
    <lineage>
        <taxon>Eukaryota</taxon>
        <taxon>Metazoa</taxon>
        <taxon>Spiralia</taxon>
        <taxon>Lophotrochozoa</taxon>
        <taxon>Mollusca</taxon>
        <taxon>Gastropoda</taxon>
        <taxon>Heterobranchia</taxon>
        <taxon>Euthyneura</taxon>
        <taxon>Panpulmonata</taxon>
        <taxon>Sacoglossa</taxon>
        <taxon>Placobranchoidea</taxon>
        <taxon>Plakobranchidae</taxon>
        <taxon>Elysia</taxon>
    </lineage>
</organism>